<dbReference type="InterPro" id="IPR057414">
    <property type="entry name" value="Zf-C3HC4_IRF-2BP1_2"/>
</dbReference>
<dbReference type="InterPro" id="IPR044882">
    <property type="entry name" value="I2BP1/2_C3HC4-RING_sf"/>
</dbReference>
<organism evidence="3 4">
    <name type="scientific">Caenorhabditis elegans</name>
    <dbReference type="NCBI Taxonomy" id="6239"/>
    <lineage>
        <taxon>Eukaryota</taxon>
        <taxon>Metazoa</taxon>
        <taxon>Ecdysozoa</taxon>
        <taxon>Nematoda</taxon>
        <taxon>Chromadorea</taxon>
        <taxon>Rhabditida</taxon>
        <taxon>Rhabditina</taxon>
        <taxon>Rhabditomorpha</taxon>
        <taxon>Rhabditoidea</taxon>
        <taxon>Rhabditidae</taxon>
        <taxon>Peloderinae</taxon>
        <taxon>Caenorhabditis</taxon>
    </lineage>
</organism>
<dbReference type="EMBL" id="BX284605">
    <property type="protein sequence ID" value="VGM69579.1"/>
    <property type="molecule type" value="Genomic_DNA"/>
</dbReference>
<proteinExistence type="predicted"/>
<evidence type="ECO:0000256" key="1">
    <source>
        <dbReference type="SAM" id="MobiDB-lite"/>
    </source>
</evidence>
<keyword evidence="4" id="KW-1185">Reference proteome</keyword>
<dbReference type="Gene3D" id="1.10.10.1580">
    <property type="entry name" value="Interferon regulatory factor 2-binding protein"/>
    <property type="match status" value="1"/>
</dbReference>
<gene>
    <name evidence="3 5" type="primary">ifbp-1</name>
    <name evidence="5" type="synonym">tag-260</name>
    <name evidence="3" type="ORF">CELE_M04G12.1</name>
    <name evidence="5" type="ORF">M04G12.1</name>
</gene>
<dbReference type="Proteomes" id="UP000001940">
    <property type="component" value="Chromosome V"/>
</dbReference>
<dbReference type="OrthoDB" id="10065080at2759"/>
<dbReference type="GeneID" id="179817"/>
<dbReference type="Pfam" id="PF25454">
    <property type="entry name" value="zf-C3HC4_IRF-2BP1_2"/>
    <property type="match status" value="1"/>
</dbReference>
<feature type="domain" description="Interferon regulatory factor 2-binding protein 1/2-like C3HC4 zinc finger" evidence="2">
    <location>
        <begin position="1"/>
        <end position="29"/>
    </location>
</feature>
<dbReference type="CTD" id="179817"/>
<name>A0A486WXA8_CAEEL</name>
<dbReference type="AlphaFoldDB" id="A0A486WXA8"/>
<evidence type="ECO:0000313" key="5">
    <source>
        <dbReference type="WormBase" id="M04G12.1j"/>
    </source>
</evidence>
<dbReference type="SMR" id="A0A486WXA8"/>
<dbReference type="AGR" id="WB:WBGene00010867"/>
<evidence type="ECO:0000313" key="3">
    <source>
        <dbReference type="EMBL" id="VGM69579.1"/>
    </source>
</evidence>
<feature type="region of interest" description="Disordered" evidence="1">
    <location>
        <begin position="61"/>
        <end position="92"/>
    </location>
</feature>
<dbReference type="WormBase" id="M04G12.1j">
    <property type="protein sequence ID" value="CE53001"/>
    <property type="gene ID" value="WBGene00010867"/>
    <property type="gene designation" value="ifbp-1"/>
</dbReference>
<sequence length="92" mass="9234">MYCPSGDKCPLVGSAMPWAFMQGEIAQILGDEYDEFKRTREAHGLAPPMGANAATLAAAAAAAAQNGANQTSPASTTTSAASSTSAATSPQN</sequence>
<dbReference type="ExpressionAtlas" id="A0A486WXA8">
    <property type="expression patterns" value="baseline and differential"/>
</dbReference>
<evidence type="ECO:0000313" key="4">
    <source>
        <dbReference type="Proteomes" id="UP000001940"/>
    </source>
</evidence>
<reference evidence="3 4" key="1">
    <citation type="journal article" date="1998" name="Science">
        <title>Genome sequence of the nematode C. elegans: a platform for investigating biology.</title>
        <authorList>
            <consortium name="The C. elegans sequencing consortium"/>
            <person name="Sulson J.E."/>
            <person name="Waterston R."/>
        </authorList>
    </citation>
    <scope>NUCLEOTIDE SEQUENCE [LARGE SCALE GENOMIC DNA]</scope>
    <source>
        <strain evidence="3 4">Bristol N2</strain>
    </source>
</reference>
<dbReference type="RefSeq" id="NP_001360557.1">
    <property type="nucleotide sequence ID" value="NM_001373143.2"/>
</dbReference>
<protein>
    <submittedName>
        <fullName evidence="3">IRF-2BP1_2 domain-containing protein</fullName>
    </submittedName>
</protein>
<evidence type="ECO:0000259" key="2">
    <source>
        <dbReference type="Pfam" id="PF25454"/>
    </source>
</evidence>
<accession>A0A486WXA8</accession>